<gene>
    <name evidence="5" type="ORF">ACH4TF_18815</name>
</gene>
<keyword evidence="6" id="KW-1185">Reference proteome</keyword>
<feature type="compositionally biased region" description="Polar residues" evidence="2">
    <location>
        <begin position="70"/>
        <end position="80"/>
    </location>
</feature>
<evidence type="ECO:0000256" key="2">
    <source>
        <dbReference type="SAM" id="MobiDB-lite"/>
    </source>
</evidence>
<dbReference type="RefSeq" id="WP_397613384.1">
    <property type="nucleotide sequence ID" value="NZ_JBIRRB010000006.1"/>
</dbReference>
<evidence type="ECO:0000256" key="1">
    <source>
        <dbReference type="ARBA" id="ARBA00023125"/>
    </source>
</evidence>
<keyword evidence="1" id="KW-0238">DNA-binding</keyword>
<feature type="compositionally biased region" description="Low complexity" evidence="2">
    <location>
        <begin position="54"/>
        <end position="69"/>
    </location>
</feature>
<sequence>MAKHVETYLVDDLTGERGNVSEHVIALNGRRVAVDLSVAAFADLEKKLAPYFAAGRRPRGGPSTRTNRTALSKQAAQEPTTAEIRAWAKRRRIGVFDRGRIPEHIRQQYIAAHQQSAA</sequence>
<dbReference type="InterPro" id="IPR024412">
    <property type="entry name" value="Lsr2_dim_dom"/>
</dbReference>
<comment type="caution">
    <text evidence="5">The sequence shown here is derived from an EMBL/GenBank/DDBJ whole genome shotgun (WGS) entry which is preliminary data.</text>
</comment>
<dbReference type="InterPro" id="IPR055370">
    <property type="entry name" value="Lsr2_DNA-bd"/>
</dbReference>
<evidence type="ECO:0000259" key="4">
    <source>
        <dbReference type="Pfam" id="PF23359"/>
    </source>
</evidence>
<proteinExistence type="predicted"/>
<dbReference type="EMBL" id="JBIRRB010000006">
    <property type="protein sequence ID" value="MFI0912499.1"/>
    <property type="molecule type" value="Genomic_DNA"/>
</dbReference>
<organism evidence="5 6">
    <name type="scientific">Streptomyces abikoensis</name>
    <dbReference type="NCBI Taxonomy" id="97398"/>
    <lineage>
        <taxon>Bacteria</taxon>
        <taxon>Bacillati</taxon>
        <taxon>Actinomycetota</taxon>
        <taxon>Actinomycetes</taxon>
        <taxon>Kitasatosporales</taxon>
        <taxon>Streptomycetaceae</taxon>
        <taxon>Streptomyces</taxon>
    </lineage>
</organism>
<protein>
    <submittedName>
        <fullName evidence="5">Histone-like nucleoid-structuring protein Lsr2</fullName>
    </submittedName>
</protein>
<dbReference type="Proteomes" id="UP001611162">
    <property type="component" value="Unassembled WGS sequence"/>
</dbReference>
<evidence type="ECO:0000259" key="3">
    <source>
        <dbReference type="Pfam" id="PF11774"/>
    </source>
</evidence>
<evidence type="ECO:0000313" key="6">
    <source>
        <dbReference type="Proteomes" id="UP001611162"/>
    </source>
</evidence>
<feature type="region of interest" description="Disordered" evidence="2">
    <location>
        <begin position="54"/>
        <end position="82"/>
    </location>
</feature>
<feature type="domain" description="Lsr2 dimerization" evidence="3">
    <location>
        <begin position="1"/>
        <end position="57"/>
    </location>
</feature>
<feature type="domain" description="Lsr2 DNA-binding" evidence="4">
    <location>
        <begin position="79"/>
        <end position="112"/>
    </location>
</feature>
<accession>A0ABW7T4R5</accession>
<dbReference type="Pfam" id="PF23359">
    <property type="entry name" value="Lsr2_DNA-bd"/>
    <property type="match status" value="1"/>
</dbReference>
<dbReference type="Gene3D" id="4.10.320.10">
    <property type="entry name" value="E3-binding domain"/>
    <property type="match status" value="1"/>
</dbReference>
<dbReference type="Gene3D" id="3.30.60.230">
    <property type="entry name" value="Lsr2, dimerization domain"/>
    <property type="match status" value="1"/>
</dbReference>
<dbReference type="InterPro" id="IPR042261">
    <property type="entry name" value="Lsr2-like_dimerization"/>
</dbReference>
<dbReference type="InterPro" id="IPR036625">
    <property type="entry name" value="E3-bd_dom_sf"/>
</dbReference>
<name>A0ABW7T4R5_9ACTN</name>
<dbReference type="Pfam" id="PF11774">
    <property type="entry name" value="Lsr2"/>
    <property type="match status" value="1"/>
</dbReference>
<reference evidence="5 6" key="1">
    <citation type="submission" date="2024-10" db="EMBL/GenBank/DDBJ databases">
        <title>The Natural Products Discovery Center: Release of the First 8490 Sequenced Strains for Exploring Actinobacteria Biosynthetic Diversity.</title>
        <authorList>
            <person name="Kalkreuter E."/>
            <person name="Kautsar S.A."/>
            <person name="Yang D."/>
            <person name="Bader C.D."/>
            <person name="Teijaro C.N."/>
            <person name="Fluegel L."/>
            <person name="Davis C.M."/>
            <person name="Simpson J.R."/>
            <person name="Lauterbach L."/>
            <person name="Steele A.D."/>
            <person name="Gui C."/>
            <person name="Meng S."/>
            <person name="Li G."/>
            <person name="Viehrig K."/>
            <person name="Ye F."/>
            <person name="Su P."/>
            <person name="Kiefer A.F."/>
            <person name="Nichols A."/>
            <person name="Cepeda A.J."/>
            <person name="Yan W."/>
            <person name="Fan B."/>
            <person name="Jiang Y."/>
            <person name="Adhikari A."/>
            <person name="Zheng C.-J."/>
            <person name="Schuster L."/>
            <person name="Cowan T.M."/>
            <person name="Smanski M.J."/>
            <person name="Chevrette M.G."/>
            <person name="De Carvalho L.P.S."/>
            <person name="Shen B."/>
        </authorList>
    </citation>
    <scope>NUCLEOTIDE SEQUENCE [LARGE SCALE GENOMIC DNA]</scope>
    <source>
        <strain evidence="5 6">NPDC020979</strain>
    </source>
</reference>
<evidence type="ECO:0000313" key="5">
    <source>
        <dbReference type="EMBL" id="MFI0912499.1"/>
    </source>
</evidence>